<dbReference type="GO" id="GO:0005764">
    <property type="term" value="C:lysosome"/>
    <property type="evidence" value="ECO:0007669"/>
    <property type="project" value="TreeGrafter"/>
</dbReference>
<dbReference type="GO" id="GO:0016790">
    <property type="term" value="F:thiolester hydrolase activity"/>
    <property type="evidence" value="ECO:0007669"/>
    <property type="project" value="TreeGrafter"/>
</dbReference>
<dbReference type="PANTHER" id="PTHR11247:SF71">
    <property type="entry name" value="ZGC:66024"/>
    <property type="match status" value="1"/>
</dbReference>
<dbReference type="Gene3D" id="3.40.50.1820">
    <property type="entry name" value="alpha/beta hydrolase"/>
    <property type="match status" value="1"/>
</dbReference>
<gene>
    <name evidence="5" type="ORF">CCH79_00018553</name>
</gene>
<dbReference type="STRING" id="33528.ENSGAFP00000021427"/>
<evidence type="ECO:0000256" key="3">
    <source>
        <dbReference type="ARBA" id="ARBA00038848"/>
    </source>
</evidence>
<keyword evidence="6" id="KW-1185">Reference proteome</keyword>
<evidence type="ECO:0000313" key="5">
    <source>
        <dbReference type="EMBL" id="PWA28244.1"/>
    </source>
</evidence>
<proteinExistence type="inferred from homology"/>
<reference evidence="5 6" key="1">
    <citation type="journal article" date="2018" name="G3 (Bethesda)">
        <title>A High-Quality Reference Genome for the Invasive Mosquitofish Gambusia affinis Using a Chicago Library.</title>
        <authorList>
            <person name="Hoffberg S.L."/>
            <person name="Troendle N.J."/>
            <person name="Glenn T.C."/>
            <person name="Mahmud O."/>
            <person name="Louha S."/>
            <person name="Chalopin D."/>
            <person name="Bennetzen J.L."/>
            <person name="Mauricio R."/>
        </authorList>
    </citation>
    <scope>NUCLEOTIDE SEQUENCE [LARGE SCALE GENOMIC DNA]</scope>
    <source>
        <strain evidence="5">NE01/NJP1002.9</strain>
        <tissue evidence="5">Muscle</tissue>
    </source>
</reference>
<evidence type="ECO:0000256" key="4">
    <source>
        <dbReference type="ARBA" id="ARBA00093223"/>
    </source>
</evidence>
<name>A0A315VXT7_GAMAF</name>
<protein>
    <recommendedName>
        <fullName evidence="3">palmitoyl-CoA hydrolase</fullName>
        <ecNumber evidence="3">3.1.2.2</ecNumber>
    </recommendedName>
</protein>
<evidence type="ECO:0000313" key="6">
    <source>
        <dbReference type="Proteomes" id="UP000250572"/>
    </source>
</evidence>
<dbReference type="EC" id="3.1.2.2" evidence="3"/>
<evidence type="ECO:0000256" key="1">
    <source>
        <dbReference type="ARBA" id="ARBA00010758"/>
    </source>
</evidence>
<sequence length="406" mass="45926">MSIVPVCSRRLTRSSGLDALRAMPIMNWETYLSLRPRMSWRRSFTHCSSWAIAPGDGTGGAEPVSSCRRSSATCDQVEMRGPRASWGPPAVLLLLLLLASGSTNGYKPVIIVHGILDGPEQLKNLSGFINQVHPGTEVKIISLFNKLNSMKPLWIQVLEFKKTIEKITSAHPEGVHVLCFSQGGLICRAVLSMSPNHSVHTFISLSSPLAGQYGDTDYLQWLPGYVKKTAYLFCYNKMGQHFSLCDYWNGMWGAGTLHEPLSEQNTKQTIRCFLCADPHHRARYLKGNTFLPLINGEIPHQHLKDWRENFLRIKKMVLIGGPDDGVITPWQSSHFGFYDSNEDVVEMRNQEFYKNDTFGLKTLDARGDVSVCVQSRVKHTHWHSDFTVFKNCIERSENDKFYNSKK</sequence>
<accession>A0A315VXT7</accession>
<dbReference type="AlphaFoldDB" id="A0A315VXT7"/>
<dbReference type="EMBL" id="NHOQ01000885">
    <property type="protein sequence ID" value="PWA28244.1"/>
    <property type="molecule type" value="Genomic_DNA"/>
</dbReference>
<evidence type="ECO:0000256" key="2">
    <source>
        <dbReference type="ARBA" id="ARBA00022801"/>
    </source>
</evidence>
<comment type="caution">
    <text evidence="5">The sequence shown here is derived from an EMBL/GenBank/DDBJ whole genome shotgun (WGS) entry which is preliminary data.</text>
</comment>
<dbReference type="SUPFAM" id="SSF53474">
    <property type="entry name" value="alpha/beta-Hydrolases"/>
    <property type="match status" value="1"/>
</dbReference>
<dbReference type="Pfam" id="PF02089">
    <property type="entry name" value="Palm_thioest"/>
    <property type="match status" value="1"/>
</dbReference>
<comment type="similarity">
    <text evidence="1">Belongs to the palmitoyl-protein thioesterase family.</text>
</comment>
<dbReference type="InterPro" id="IPR029058">
    <property type="entry name" value="AB_hydrolase_fold"/>
</dbReference>
<dbReference type="Proteomes" id="UP000250572">
    <property type="component" value="Unassembled WGS sequence"/>
</dbReference>
<comment type="catalytic activity">
    <reaction evidence="4">
        <text>S-hexadecanoyl-N-acetylcysteamine + H2O = N-acetylcysteamine + hexadecanoate + H(+)</text>
        <dbReference type="Rhea" id="RHEA:84099"/>
        <dbReference type="ChEBI" id="CHEBI:7896"/>
        <dbReference type="ChEBI" id="CHEBI:15377"/>
        <dbReference type="ChEBI" id="CHEBI:15378"/>
        <dbReference type="ChEBI" id="CHEBI:74410"/>
        <dbReference type="ChEBI" id="CHEBI:233601"/>
    </reaction>
</comment>
<organism evidence="5 6">
    <name type="scientific">Gambusia affinis</name>
    <name type="common">Western mosquitofish</name>
    <name type="synonym">Heterandria affinis</name>
    <dbReference type="NCBI Taxonomy" id="33528"/>
    <lineage>
        <taxon>Eukaryota</taxon>
        <taxon>Metazoa</taxon>
        <taxon>Chordata</taxon>
        <taxon>Craniata</taxon>
        <taxon>Vertebrata</taxon>
        <taxon>Euteleostomi</taxon>
        <taxon>Actinopterygii</taxon>
        <taxon>Neopterygii</taxon>
        <taxon>Teleostei</taxon>
        <taxon>Neoteleostei</taxon>
        <taxon>Acanthomorphata</taxon>
        <taxon>Ovalentaria</taxon>
        <taxon>Atherinomorphae</taxon>
        <taxon>Cyprinodontiformes</taxon>
        <taxon>Poeciliidae</taxon>
        <taxon>Poeciliinae</taxon>
        <taxon>Gambusia</taxon>
    </lineage>
</organism>
<dbReference type="PANTHER" id="PTHR11247">
    <property type="entry name" value="PALMITOYL-PROTEIN THIOESTERASE/DOLICHYLDIPHOSPHATASE 1"/>
    <property type="match status" value="1"/>
</dbReference>
<keyword evidence="2" id="KW-0378">Hydrolase</keyword>